<dbReference type="OrthoDB" id="185373at2759"/>
<dbReference type="PROSITE" id="PS51375">
    <property type="entry name" value="PPR"/>
    <property type="match status" value="2"/>
</dbReference>
<feature type="repeat" description="PPR" evidence="1">
    <location>
        <begin position="553"/>
        <end position="587"/>
    </location>
</feature>
<feature type="repeat" description="PPR" evidence="1">
    <location>
        <begin position="588"/>
        <end position="622"/>
    </location>
</feature>
<dbReference type="InterPro" id="IPR002885">
    <property type="entry name" value="PPR_rpt"/>
</dbReference>
<evidence type="ECO:0000313" key="4">
    <source>
        <dbReference type="Proteomes" id="UP001056012"/>
    </source>
</evidence>
<feature type="compositionally biased region" description="Basic and acidic residues" evidence="2">
    <location>
        <begin position="57"/>
        <end position="66"/>
    </location>
</feature>
<dbReference type="InterPro" id="IPR011990">
    <property type="entry name" value="TPR-like_helical_dom_sf"/>
</dbReference>
<evidence type="ECO:0000313" key="3">
    <source>
        <dbReference type="EMBL" id="USP75488.1"/>
    </source>
</evidence>
<evidence type="ECO:0000256" key="2">
    <source>
        <dbReference type="SAM" id="MobiDB-lite"/>
    </source>
</evidence>
<evidence type="ECO:0000256" key="1">
    <source>
        <dbReference type="PROSITE-ProRule" id="PRU00708"/>
    </source>
</evidence>
<dbReference type="VEuPathDB" id="FungiDB:yc1106_02762"/>
<feature type="compositionally biased region" description="Polar residues" evidence="2">
    <location>
        <begin position="46"/>
        <end position="55"/>
    </location>
</feature>
<gene>
    <name evidence="3" type="ORF">yc1106_02762</name>
</gene>
<dbReference type="Proteomes" id="UP001056012">
    <property type="component" value="Chromosome 2"/>
</dbReference>
<dbReference type="Gene3D" id="1.25.40.10">
    <property type="entry name" value="Tetratricopeptide repeat domain"/>
    <property type="match status" value="2"/>
</dbReference>
<accession>A0A9Q9DPR6</accession>
<dbReference type="Pfam" id="PF01535">
    <property type="entry name" value="PPR"/>
    <property type="match status" value="1"/>
</dbReference>
<protein>
    <submittedName>
        <fullName evidence="3">Uncharacterized protein</fullName>
    </submittedName>
</protein>
<dbReference type="PANTHER" id="PTHR47939">
    <property type="entry name" value="MEMBRANE-ASSOCIATED SALT-INDUCIBLE PROTEIN-LIKE"/>
    <property type="match status" value="1"/>
</dbReference>
<feature type="region of interest" description="Disordered" evidence="2">
    <location>
        <begin position="46"/>
        <end position="72"/>
    </location>
</feature>
<name>A0A9Q9DPR6_CURCL</name>
<organism evidence="3 4">
    <name type="scientific">Curvularia clavata</name>
    <dbReference type="NCBI Taxonomy" id="95742"/>
    <lineage>
        <taxon>Eukaryota</taxon>
        <taxon>Fungi</taxon>
        <taxon>Dikarya</taxon>
        <taxon>Ascomycota</taxon>
        <taxon>Pezizomycotina</taxon>
        <taxon>Dothideomycetes</taxon>
        <taxon>Pleosporomycetidae</taxon>
        <taxon>Pleosporales</taxon>
        <taxon>Pleosporineae</taxon>
        <taxon>Pleosporaceae</taxon>
        <taxon>Curvularia</taxon>
    </lineage>
</organism>
<sequence>MLERASTCLESGGRQLFRAPKPCLRSRRMLHSGVCYYGATNGSWQGPRTLSSIPENTHGDIDDEATKTPPLSGAKASDGVLLDFLYPEKTLALLRNLSTNSYKTPDPKRRPLHATRHFATLRPQTLHDGGNGDADAVEQAKNQAARLLERSDAVTELKAMVGSAEPGKEEVAWRLYTSIPQDQLAAQEELRCNLLELLVRHGEPAVPGRVLQVFSELSPAARRASSYRAAIIAYIALRMIGPAIKLLEDIDPAMNFNMLHVGTDVILRRTVFDEQWDLTLRVFRMFRRHTPRVRGKPIDLAIRHGETLPEIWREVAQLPELLEHFQSFLRHVREFEHELRSTPQLEQDLSCFAMTFVPHVIDRVLKTKASDGDFIWDFFIKLFDDLHSLHLPTPACYEYAIKRMLEMPVYQGYTNKRKIWLELYRRYRSQYIDTPNAPSDLKPSQNLIRNLIYQHSKMGGWQRVRDHIQDLRTFYPGRPLRPGLLKHLIQAYAIAGDAEKVHECIGELQTNYKDEVTLEVLSALPYVYARRADVEGTIKQFNRIHTDYNMVPDIACWNILLLAYVRADDLDGALECFNNCMNCGLVPDVQTFGPLLDFCAKRGDIEAFETLFSRAKQMGVQLDSDVRARAGYVQAFLNAGDPEGADAIAGGMLKSWNAGTLYGDPLTHTWNLLIQQYALNRDLAASRQRYKQMIDNNIPLDSWTYGSLMRALVEVKQTNAAYKLLRVTMPEQGMRVHALHYAIVITGFLREGQLEQAIGAYERMTQRRVPQTESSRAASIRVLGAADLQKLQKRGAKHPNYRLLKVEQALQEMLASSMSDEIAHRQPTHERLIDPRNYGAVPQSYLGLMISLYNTRSAYKICKKLFERAQASAPNSGNYTQPLTLITAMMETHLQSRNHEEVTKLWELARSSASKLTKTFSQLVQQPAVASEADSLLHASVQRRFRESNISNNRRHILVNPARIFIRSLLSQTDSNAMQEAHRTILNLIINGYTIDTFTWNEFIQQLTLRNQLVDAFAICEEYLMPRFPGWRDLHPGYQRRNIEGYQWMEIRSYEVKKNSVLPRYKTLVLLARAYGQTRRDESNGIGYDVDAQAWLREILERKAPMTVRAIETMPRTYDRLQEKYFGNIL</sequence>
<dbReference type="PANTHER" id="PTHR47939:SF5">
    <property type="entry name" value="PENTACOTRIPEPTIDE-REPEAT REGION OF PRORP DOMAIN-CONTAINING PROTEIN"/>
    <property type="match status" value="1"/>
</dbReference>
<dbReference type="InterPro" id="IPR050667">
    <property type="entry name" value="PPR-containing_protein"/>
</dbReference>
<dbReference type="NCBIfam" id="TIGR00756">
    <property type="entry name" value="PPR"/>
    <property type="match status" value="1"/>
</dbReference>
<dbReference type="AlphaFoldDB" id="A0A9Q9DPR6"/>
<dbReference type="EMBL" id="CP089275">
    <property type="protein sequence ID" value="USP75488.1"/>
    <property type="molecule type" value="Genomic_DNA"/>
</dbReference>
<dbReference type="SUPFAM" id="SSF48452">
    <property type="entry name" value="TPR-like"/>
    <property type="match status" value="1"/>
</dbReference>
<proteinExistence type="predicted"/>
<dbReference type="Pfam" id="PF13041">
    <property type="entry name" value="PPR_2"/>
    <property type="match status" value="1"/>
</dbReference>
<reference evidence="3" key="1">
    <citation type="submission" date="2021-12" db="EMBL/GenBank/DDBJ databases">
        <title>Curvularia clavata genome.</title>
        <authorList>
            <person name="Cao Y."/>
        </authorList>
    </citation>
    <scope>NUCLEOTIDE SEQUENCE</scope>
    <source>
        <strain evidence="3">Yc1106</strain>
    </source>
</reference>
<keyword evidence="4" id="KW-1185">Reference proteome</keyword>